<name>A0A9D9NCV1_9SPIO</name>
<dbReference type="InterPro" id="IPR036237">
    <property type="entry name" value="Xyl_isomerase-like_sf"/>
</dbReference>
<accession>A0A9D9NCV1</accession>
<feature type="domain" description="Xylose isomerase-like TIM barrel" evidence="1">
    <location>
        <begin position="28"/>
        <end position="170"/>
    </location>
</feature>
<dbReference type="Gene3D" id="3.20.20.150">
    <property type="entry name" value="Divalent-metal-dependent TIM barrel enzymes"/>
    <property type="match status" value="1"/>
</dbReference>
<reference evidence="2" key="2">
    <citation type="journal article" date="2021" name="PeerJ">
        <title>Extensive microbial diversity within the chicken gut microbiome revealed by metagenomics and culture.</title>
        <authorList>
            <person name="Gilroy R."/>
            <person name="Ravi A."/>
            <person name="Getino M."/>
            <person name="Pursley I."/>
            <person name="Horton D.L."/>
            <person name="Alikhan N.F."/>
            <person name="Baker D."/>
            <person name="Gharbi K."/>
            <person name="Hall N."/>
            <person name="Watson M."/>
            <person name="Adriaenssens E.M."/>
            <person name="Foster-Nyarko E."/>
            <person name="Jarju S."/>
            <person name="Secka A."/>
            <person name="Antonio M."/>
            <person name="Oren A."/>
            <person name="Chaudhuri R.R."/>
            <person name="La Ragione R."/>
            <person name="Hildebrand F."/>
            <person name="Pallen M.J."/>
        </authorList>
    </citation>
    <scope>NUCLEOTIDE SEQUENCE</scope>
    <source>
        <strain evidence="2">14700</strain>
    </source>
</reference>
<dbReference type="InterPro" id="IPR050312">
    <property type="entry name" value="IolE/XylAMocC-like"/>
</dbReference>
<dbReference type="EMBL" id="JADIMF010000049">
    <property type="protein sequence ID" value="MBO8468739.1"/>
    <property type="molecule type" value="Genomic_DNA"/>
</dbReference>
<evidence type="ECO:0000313" key="3">
    <source>
        <dbReference type="Proteomes" id="UP000810292"/>
    </source>
</evidence>
<evidence type="ECO:0000313" key="2">
    <source>
        <dbReference type="EMBL" id="MBO8468739.1"/>
    </source>
</evidence>
<dbReference type="PANTHER" id="PTHR12110:SF41">
    <property type="entry name" value="INOSOSE DEHYDRATASE"/>
    <property type="match status" value="1"/>
</dbReference>
<gene>
    <name evidence="2" type="ORF">IAA72_03015</name>
</gene>
<dbReference type="SUPFAM" id="SSF51658">
    <property type="entry name" value="Xylose isomerase-like"/>
    <property type="match status" value="1"/>
</dbReference>
<reference evidence="2" key="1">
    <citation type="submission" date="2020-10" db="EMBL/GenBank/DDBJ databases">
        <authorList>
            <person name="Gilroy R."/>
        </authorList>
    </citation>
    <scope>NUCLEOTIDE SEQUENCE</scope>
    <source>
        <strain evidence="2">14700</strain>
    </source>
</reference>
<organism evidence="2 3">
    <name type="scientific">Candidatus Ornithospirochaeta stercoravium</name>
    <dbReference type="NCBI Taxonomy" id="2840897"/>
    <lineage>
        <taxon>Bacteria</taxon>
        <taxon>Pseudomonadati</taxon>
        <taxon>Spirochaetota</taxon>
        <taxon>Spirochaetia</taxon>
        <taxon>Spirochaetales</taxon>
        <taxon>Spirochaetaceae</taxon>
        <taxon>Spirochaetaceae incertae sedis</taxon>
        <taxon>Candidatus Ornithospirochaeta</taxon>
    </lineage>
</organism>
<dbReference type="Pfam" id="PF01261">
    <property type="entry name" value="AP_endonuc_2"/>
    <property type="match status" value="1"/>
</dbReference>
<comment type="caution">
    <text evidence="2">The sequence shown here is derived from an EMBL/GenBank/DDBJ whole genome shotgun (WGS) entry which is preliminary data.</text>
</comment>
<evidence type="ECO:0000259" key="1">
    <source>
        <dbReference type="Pfam" id="PF01261"/>
    </source>
</evidence>
<sequence length="251" mass="28551">MERSSGNVKFIPGLVSVTFKTKSADDIVELCRNAGLKTIEWSEGWHIPEDDPVEAERIGILTRDSGLSVAEYGSYYKLGKGMDFRKRIVNARALGTDTIRIWAGDRASAAVPSAERKSMVEEARRVADMADAEGMRIVLEWHRETLTDTNESGLSFIKAVDRANFLTLWQPTMALSIPERCEGLQAIGKRLVNLHVYYWTEEGRHPLKEGREYWKRYLSNAEGCHSLLLEFVKDDSERQFHEDAAELLTWI</sequence>
<protein>
    <submittedName>
        <fullName evidence="2">TIM barrel protein</fullName>
    </submittedName>
</protein>
<dbReference type="AlphaFoldDB" id="A0A9D9NCV1"/>
<dbReference type="PANTHER" id="PTHR12110">
    <property type="entry name" value="HYDROXYPYRUVATE ISOMERASE"/>
    <property type="match status" value="1"/>
</dbReference>
<dbReference type="InterPro" id="IPR013022">
    <property type="entry name" value="Xyl_isomerase-like_TIM-brl"/>
</dbReference>
<proteinExistence type="predicted"/>
<dbReference type="Proteomes" id="UP000810292">
    <property type="component" value="Unassembled WGS sequence"/>
</dbReference>